<gene>
    <name evidence="2" type="ORF">KP004_17500</name>
</gene>
<dbReference type="EMBL" id="CP076723">
    <property type="protein sequence ID" value="QWV92943.1"/>
    <property type="molecule type" value="Genomic_DNA"/>
</dbReference>
<keyword evidence="3" id="KW-1185">Reference proteome</keyword>
<evidence type="ECO:0000313" key="3">
    <source>
        <dbReference type="Proteomes" id="UP000683557"/>
    </source>
</evidence>
<proteinExistence type="predicted"/>
<evidence type="ECO:0000259" key="1">
    <source>
        <dbReference type="Pfam" id="PF04909"/>
    </source>
</evidence>
<evidence type="ECO:0000313" key="2">
    <source>
        <dbReference type="EMBL" id="QWV92943.1"/>
    </source>
</evidence>
<sequence>MDATTTAKGIIDIHCHTAGIGAGNSGCFISPAMRRSWRYRVFLKAFGVTEQELLDEGDGLVMRRTSQSLATSERVTAAVILAMDGAVDDKGELDRSQTEMFIPNEFVAAESAKYPNLLFGASINPLRRDALERLERAAADGAVLVKWLPSIQHFDPADRSLTPFYLKLRELGLPLLTHTGSEQSFTAVRNELADPERLRLPLSLGVNVIAAHAASNGRNHGESNHRRFLRLCGEYPNLYADISALTQLNRLTHLQRLLKHPELFDRLLYGTDMPIPNTAAVTPLGFPNRLSPRRMLQVSQITNPWDQDVALKEALGVPEQIFFNANAIIRL</sequence>
<organism evidence="2 3">
    <name type="scientific">Geomonas oryzisoli</name>
    <dbReference type="NCBI Taxonomy" id="2847992"/>
    <lineage>
        <taxon>Bacteria</taxon>
        <taxon>Pseudomonadati</taxon>
        <taxon>Thermodesulfobacteriota</taxon>
        <taxon>Desulfuromonadia</taxon>
        <taxon>Geobacterales</taxon>
        <taxon>Geobacteraceae</taxon>
        <taxon>Geomonas</taxon>
    </lineage>
</organism>
<dbReference type="Pfam" id="PF04909">
    <property type="entry name" value="Amidohydro_2"/>
    <property type="match status" value="1"/>
</dbReference>
<dbReference type="PANTHER" id="PTHR21240">
    <property type="entry name" value="2-AMINO-3-CARBOXYLMUCONATE-6-SEMIALDEHYDE DECARBOXYLASE"/>
    <property type="match status" value="1"/>
</dbReference>
<feature type="domain" description="Amidohydrolase-related" evidence="1">
    <location>
        <begin position="77"/>
        <end position="279"/>
    </location>
</feature>
<name>A0ABX8J3S7_9BACT</name>
<dbReference type="InterPro" id="IPR006680">
    <property type="entry name" value="Amidohydro-rel"/>
</dbReference>
<dbReference type="InterPro" id="IPR032465">
    <property type="entry name" value="ACMSD"/>
</dbReference>
<dbReference type="PANTHER" id="PTHR21240:SF28">
    <property type="entry name" value="ISO-OROTATE DECARBOXYLASE (EUROFUNG)"/>
    <property type="match status" value="1"/>
</dbReference>
<reference evidence="2 3" key="1">
    <citation type="submission" date="2021-06" db="EMBL/GenBank/DDBJ databases">
        <title>Gemonas diversity in paddy soil.</title>
        <authorList>
            <person name="Liu G."/>
        </authorList>
    </citation>
    <scope>NUCLEOTIDE SEQUENCE [LARGE SCALE GENOMIC DNA]</scope>
    <source>
        <strain evidence="2 3">RG10</strain>
    </source>
</reference>
<protein>
    <submittedName>
        <fullName evidence="2">Amidohydrolase family protein</fullName>
    </submittedName>
</protein>
<dbReference type="Proteomes" id="UP000683557">
    <property type="component" value="Chromosome"/>
</dbReference>
<dbReference type="RefSeq" id="WP_216799699.1">
    <property type="nucleotide sequence ID" value="NZ_CP076723.1"/>
</dbReference>
<accession>A0ABX8J3S7</accession>